<feature type="domain" description="Palmitoyltransferase DHHC" evidence="11">
    <location>
        <begin position="98"/>
        <end position="221"/>
    </location>
</feature>
<comment type="similarity">
    <text evidence="10">Belongs to the DHHC palmitoyltransferase family.</text>
</comment>
<keyword evidence="4 10" id="KW-1133">Transmembrane helix</keyword>
<dbReference type="GO" id="GO:0019706">
    <property type="term" value="F:protein-cysteine S-palmitoyltransferase activity"/>
    <property type="evidence" value="ECO:0007669"/>
    <property type="project" value="UniProtKB-EC"/>
</dbReference>
<dbReference type="PANTHER" id="PTHR12246">
    <property type="entry name" value="PALMITOYLTRANSFERASE ZDHHC16"/>
    <property type="match status" value="1"/>
</dbReference>
<evidence type="ECO:0000256" key="7">
    <source>
        <dbReference type="ARBA" id="ARBA00023288"/>
    </source>
</evidence>
<keyword evidence="3 10" id="KW-0812">Transmembrane</keyword>
<dbReference type="InterPro" id="IPR001594">
    <property type="entry name" value="Palmitoyltrfase_DHHC"/>
</dbReference>
<dbReference type="GO" id="GO:0016020">
    <property type="term" value="C:membrane"/>
    <property type="evidence" value="ECO:0007669"/>
    <property type="project" value="UniProtKB-SubCell"/>
</dbReference>
<dbReference type="EMBL" id="SPRX01000089">
    <property type="protein sequence ID" value="TIC61715.1"/>
    <property type="molecule type" value="Genomic_DNA"/>
</dbReference>
<dbReference type="Pfam" id="PF01529">
    <property type="entry name" value="DHHC"/>
    <property type="match status" value="1"/>
</dbReference>
<feature type="transmembrane region" description="Helical" evidence="10">
    <location>
        <begin position="185"/>
        <end position="207"/>
    </location>
</feature>
<organism evidence="13 16">
    <name type="scientific">Wallemia mellicola</name>
    <dbReference type="NCBI Taxonomy" id="1708541"/>
    <lineage>
        <taxon>Eukaryota</taxon>
        <taxon>Fungi</taxon>
        <taxon>Dikarya</taxon>
        <taxon>Basidiomycota</taxon>
        <taxon>Wallemiomycotina</taxon>
        <taxon>Wallemiomycetes</taxon>
        <taxon>Wallemiales</taxon>
        <taxon>Wallemiaceae</taxon>
        <taxon>Wallemia</taxon>
    </lineage>
</organism>
<evidence type="ECO:0000256" key="3">
    <source>
        <dbReference type="ARBA" id="ARBA00022692"/>
    </source>
</evidence>
<evidence type="ECO:0000256" key="8">
    <source>
        <dbReference type="ARBA" id="ARBA00023315"/>
    </source>
</evidence>
<dbReference type="OrthoDB" id="331948at2759"/>
<comment type="catalytic activity">
    <reaction evidence="9 10">
        <text>L-cysteinyl-[protein] + hexadecanoyl-CoA = S-hexadecanoyl-L-cysteinyl-[protein] + CoA</text>
        <dbReference type="Rhea" id="RHEA:36683"/>
        <dbReference type="Rhea" id="RHEA-COMP:10131"/>
        <dbReference type="Rhea" id="RHEA-COMP:11032"/>
        <dbReference type="ChEBI" id="CHEBI:29950"/>
        <dbReference type="ChEBI" id="CHEBI:57287"/>
        <dbReference type="ChEBI" id="CHEBI:57379"/>
        <dbReference type="ChEBI" id="CHEBI:74151"/>
        <dbReference type="EC" id="2.3.1.225"/>
    </reaction>
</comment>
<feature type="transmembrane region" description="Helical" evidence="10">
    <location>
        <begin position="144"/>
        <end position="164"/>
    </location>
</feature>
<dbReference type="Proteomes" id="UP000305362">
    <property type="component" value="Unassembled WGS sequence"/>
</dbReference>
<evidence type="ECO:0000256" key="2">
    <source>
        <dbReference type="ARBA" id="ARBA00022679"/>
    </source>
</evidence>
<dbReference type="AlphaFoldDB" id="A0A4T0LL23"/>
<evidence type="ECO:0000256" key="5">
    <source>
        <dbReference type="ARBA" id="ARBA00023136"/>
    </source>
</evidence>
<protein>
    <recommendedName>
        <fullName evidence="10">Palmitoyltransferase</fullName>
        <ecNumber evidence="10">2.3.1.225</ecNumber>
    </recommendedName>
</protein>
<keyword evidence="8 10" id="KW-0012">Acyltransferase</keyword>
<evidence type="ECO:0000313" key="17">
    <source>
        <dbReference type="Proteomes" id="UP000310708"/>
    </source>
</evidence>
<keyword evidence="7" id="KW-0449">Lipoprotein</keyword>
<evidence type="ECO:0000313" key="14">
    <source>
        <dbReference type="EMBL" id="TIC61715.1"/>
    </source>
</evidence>
<keyword evidence="2 10" id="KW-0808">Transferase</keyword>
<evidence type="ECO:0000256" key="10">
    <source>
        <dbReference type="RuleBase" id="RU079119"/>
    </source>
</evidence>
<sequence>MDKTRDNKSSATNTCGRIWWVPFQCSFTLFITLFVSLSYSSRSFLYPGKNLTRDSLSAFLIFLNYYLCLSTDPGGVPTYYRQEPISLRDNVLEMKSNSDNARFCRSCQVYKPPRAHHCSRSNRCILRMDHYCPWMNNCIGFYNYGHFIRFLIFVDIGCLFHFYLLTKRVLNPIPPPDNTETLIIVLNYISCIFVLLVVGSFSVYHIYSTATNTTTIESWEKDKVNNLVNRGKIRDIKFPYRLSVYENICSVLGDRPILWLLPQRMKGDGLSFTVAADTGKWVDVHSRGRSIIREPKSRRRRHHIAHAALHFEDGSPVDTNISPDERKRGRKFENETLEFEKRLLELA</sequence>
<evidence type="ECO:0000256" key="6">
    <source>
        <dbReference type="ARBA" id="ARBA00023139"/>
    </source>
</evidence>
<gene>
    <name evidence="14" type="ORF">E3Q01_04268</name>
    <name evidence="13" type="ORF">E3Q02_04237</name>
    <name evidence="12" type="ORF">E3Q03_04217</name>
</gene>
<dbReference type="PROSITE" id="PS50216">
    <property type="entry name" value="DHHC"/>
    <property type="match status" value="1"/>
</dbReference>
<comment type="subcellular location">
    <subcellularLocation>
        <location evidence="1">Membrane</location>
        <topology evidence="1">Multi-pass membrane protein</topology>
    </subcellularLocation>
</comment>
<accession>A0A4T0LL23</accession>
<evidence type="ECO:0000313" key="16">
    <source>
        <dbReference type="Proteomes" id="UP000309601"/>
    </source>
</evidence>
<evidence type="ECO:0000313" key="13">
    <source>
        <dbReference type="EMBL" id="TIC60615.1"/>
    </source>
</evidence>
<comment type="caution">
    <text evidence="13">The sequence shown here is derived from an EMBL/GenBank/DDBJ whole genome shotgun (WGS) entry which is preliminary data.</text>
</comment>
<evidence type="ECO:0000313" key="15">
    <source>
        <dbReference type="Proteomes" id="UP000305362"/>
    </source>
</evidence>
<dbReference type="EC" id="2.3.1.225" evidence="10"/>
<proteinExistence type="inferred from homology"/>
<name>A0A4T0LL23_9BASI</name>
<evidence type="ECO:0000256" key="4">
    <source>
        <dbReference type="ARBA" id="ARBA00022989"/>
    </source>
</evidence>
<feature type="transmembrane region" description="Helical" evidence="10">
    <location>
        <begin position="20"/>
        <end position="39"/>
    </location>
</feature>
<evidence type="ECO:0000259" key="11">
    <source>
        <dbReference type="Pfam" id="PF01529"/>
    </source>
</evidence>
<dbReference type="EMBL" id="SPRW01000081">
    <property type="protein sequence ID" value="TIC60615.1"/>
    <property type="molecule type" value="Genomic_DNA"/>
</dbReference>
<evidence type="ECO:0000313" key="12">
    <source>
        <dbReference type="EMBL" id="TIC58573.1"/>
    </source>
</evidence>
<comment type="domain">
    <text evidence="10">The DHHC domain is required for palmitoyltransferase activity.</text>
</comment>
<keyword evidence="5 10" id="KW-0472">Membrane</keyword>
<reference evidence="15 16" key="1">
    <citation type="submission" date="2019-03" db="EMBL/GenBank/DDBJ databases">
        <title>Sequencing 25 genomes of Wallemia mellicola.</title>
        <authorList>
            <person name="Gostincar C."/>
        </authorList>
    </citation>
    <scope>NUCLEOTIDE SEQUENCE [LARGE SCALE GENOMIC DNA]</scope>
    <source>
        <strain evidence="13 16">EXF-1274</strain>
        <strain evidence="12 15">EXF-1277</strain>
        <strain evidence="14 17">EXF-757</strain>
    </source>
</reference>
<keyword evidence="6" id="KW-0564">Palmitate</keyword>
<dbReference type="Proteomes" id="UP000310708">
    <property type="component" value="Unassembled WGS sequence"/>
</dbReference>
<dbReference type="Proteomes" id="UP000309601">
    <property type="component" value="Unassembled WGS sequence"/>
</dbReference>
<evidence type="ECO:0000256" key="9">
    <source>
        <dbReference type="ARBA" id="ARBA00048048"/>
    </source>
</evidence>
<evidence type="ECO:0000256" key="1">
    <source>
        <dbReference type="ARBA" id="ARBA00004141"/>
    </source>
</evidence>
<dbReference type="InterPro" id="IPR039859">
    <property type="entry name" value="PFA4/ZDH16/20/ERF2-like"/>
</dbReference>
<dbReference type="EMBL" id="SPRV01000084">
    <property type="protein sequence ID" value="TIC58573.1"/>
    <property type="molecule type" value="Genomic_DNA"/>
</dbReference>